<dbReference type="InterPro" id="IPR013149">
    <property type="entry name" value="ADH-like_C"/>
</dbReference>
<organism evidence="4 5">
    <name type="scientific">Nocardia vermiculata</name>
    <dbReference type="NCBI Taxonomy" id="257274"/>
    <lineage>
        <taxon>Bacteria</taxon>
        <taxon>Bacillati</taxon>
        <taxon>Actinomycetota</taxon>
        <taxon>Actinomycetes</taxon>
        <taxon>Mycobacteriales</taxon>
        <taxon>Nocardiaceae</taxon>
        <taxon>Nocardia</taxon>
    </lineage>
</organism>
<evidence type="ECO:0000313" key="4">
    <source>
        <dbReference type="EMBL" id="NKY51662.1"/>
    </source>
</evidence>
<protein>
    <submittedName>
        <fullName evidence="4">Zinc-binding dehydrogenase</fullName>
    </submittedName>
</protein>
<dbReference type="InterPro" id="IPR013154">
    <property type="entry name" value="ADH-like_N"/>
</dbReference>
<accession>A0A846Y0R3</accession>
<dbReference type="PANTHER" id="PTHR48106:SF13">
    <property type="entry name" value="QUINONE OXIDOREDUCTASE-RELATED"/>
    <property type="match status" value="1"/>
</dbReference>
<reference evidence="4 5" key="1">
    <citation type="submission" date="2020-04" db="EMBL/GenBank/DDBJ databases">
        <title>MicrobeNet Type strains.</title>
        <authorList>
            <person name="Nicholson A.C."/>
        </authorList>
    </citation>
    <scope>NUCLEOTIDE SEQUENCE [LARGE SCALE GENOMIC DNA]</scope>
    <source>
        <strain evidence="4 5">JCM 12354</strain>
    </source>
</reference>
<keyword evidence="2" id="KW-0560">Oxidoreductase</keyword>
<dbReference type="SUPFAM" id="SSF51735">
    <property type="entry name" value="NAD(P)-binding Rossmann-fold domains"/>
    <property type="match status" value="1"/>
</dbReference>
<gene>
    <name evidence="4" type="ORF">HGA08_15690</name>
</gene>
<dbReference type="EMBL" id="JAAXOP010000008">
    <property type="protein sequence ID" value="NKY51662.1"/>
    <property type="molecule type" value="Genomic_DNA"/>
</dbReference>
<evidence type="ECO:0000256" key="1">
    <source>
        <dbReference type="ARBA" id="ARBA00022857"/>
    </source>
</evidence>
<dbReference type="Pfam" id="PF08240">
    <property type="entry name" value="ADH_N"/>
    <property type="match status" value="1"/>
</dbReference>
<dbReference type="Gene3D" id="3.90.180.10">
    <property type="entry name" value="Medium-chain alcohol dehydrogenases, catalytic domain"/>
    <property type="match status" value="1"/>
</dbReference>
<dbReference type="SUPFAM" id="SSF50129">
    <property type="entry name" value="GroES-like"/>
    <property type="match status" value="1"/>
</dbReference>
<keyword evidence="5" id="KW-1185">Reference proteome</keyword>
<dbReference type="InterPro" id="IPR011032">
    <property type="entry name" value="GroES-like_sf"/>
</dbReference>
<dbReference type="GO" id="GO:0070402">
    <property type="term" value="F:NADPH binding"/>
    <property type="evidence" value="ECO:0007669"/>
    <property type="project" value="TreeGrafter"/>
</dbReference>
<dbReference type="Gene3D" id="3.40.50.720">
    <property type="entry name" value="NAD(P)-binding Rossmann-like Domain"/>
    <property type="match status" value="1"/>
</dbReference>
<dbReference type="Pfam" id="PF00107">
    <property type="entry name" value="ADH_zinc_N"/>
    <property type="match status" value="1"/>
</dbReference>
<dbReference type="GO" id="GO:0005829">
    <property type="term" value="C:cytosol"/>
    <property type="evidence" value="ECO:0007669"/>
    <property type="project" value="TreeGrafter"/>
</dbReference>
<dbReference type="AlphaFoldDB" id="A0A846Y0R3"/>
<comment type="caution">
    <text evidence="4">The sequence shown here is derived from an EMBL/GenBank/DDBJ whole genome shotgun (WGS) entry which is preliminary data.</text>
</comment>
<dbReference type="PANTHER" id="PTHR48106">
    <property type="entry name" value="QUINONE OXIDOREDUCTASE PIG3-RELATED"/>
    <property type="match status" value="1"/>
</dbReference>
<proteinExistence type="predicted"/>
<dbReference type="InterPro" id="IPR020843">
    <property type="entry name" value="ER"/>
</dbReference>
<name>A0A846Y0R3_9NOCA</name>
<dbReference type="RefSeq" id="WP_067871369.1">
    <property type="nucleotide sequence ID" value="NZ_JAAXOP010000008.1"/>
</dbReference>
<dbReference type="Proteomes" id="UP000565711">
    <property type="component" value="Unassembled WGS sequence"/>
</dbReference>
<dbReference type="GO" id="GO:0003960">
    <property type="term" value="F:quinone reductase (NADPH) activity"/>
    <property type="evidence" value="ECO:0007669"/>
    <property type="project" value="TreeGrafter"/>
</dbReference>
<dbReference type="GO" id="GO:0035925">
    <property type="term" value="F:mRNA 3'-UTR AU-rich region binding"/>
    <property type="evidence" value="ECO:0007669"/>
    <property type="project" value="TreeGrafter"/>
</dbReference>
<evidence type="ECO:0000256" key="2">
    <source>
        <dbReference type="ARBA" id="ARBA00023002"/>
    </source>
</evidence>
<evidence type="ECO:0000259" key="3">
    <source>
        <dbReference type="SMART" id="SM00829"/>
    </source>
</evidence>
<evidence type="ECO:0000313" key="5">
    <source>
        <dbReference type="Proteomes" id="UP000565711"/>
    </source>
</evidence>
<dbReference type="SMART" id="SM00829">
    <property type="entry name" value="PKS_ER"/>
    <property type="match status" value="1"/>
</dbReference>
<sequence>MRAVVLNEAIGPRGLQVTELPEPAATGRVVVDVQAAGVSYPDLLQTQGRYQTVRALPFVPGVEAAGTVRSAPPDSGLEPGQRVAALTTGGAWQQVVAVDPRRVLPLPDTVGVAAAAGMPMNYLTAHFALRRRARVEAGELVLVHGAAGGLGQAVLHLCRALGLRTIAVVSDDAKARAATAAGADQVVPVDNWLAEVRARTGGVAEPELRPLAEAGSALEALGARTSIGKLVLDLR</sequence>
<keyword evidence="1" id="KW-0521">NADP</keyword>
<feature type="domain" description="Enoyl reductase (ER)" evidence="3">
    <location>
        <begin position="11"/>
        <end position="232"/>
    </location>
</feature>
<dbReference type="InterPro" id="IPR036291">
    <property type="entry name" value="NAD(P)-bd_dom_sf"/>
</dbReference>